<dbReference type="AlphaFoldDB" id="A0AA86P5A7"/>
<organism evidence="1">
    <name type="scientific">Hexamita inflata</name>
    <dbReference type="NCBI Taxonomy" id="28002"/>
    <lineage>
        <taxon>Eukaryota</taxon>
        <taxon>Metamonada</taxon>
        <taxon>Diplomonadida</taxon>
        <taxon>Hexamitidae</taxon>
        <taxon>Hexamitinae</taxon>
        <taxon>Hexamita</taxon>
    </lineage>
</organism>
<gene>
    <name evidence="1" type="ORF">HINF_LOCUS18758</name>
    <name evidence="2" type="ORF">HINF_LOCUS33479</name>
</gene>
<evidence type="ECO:0000313" key="2">
    <source>
        <dbReference type="EMBL" id="CAL6030602.1"/>
    </source>
</evidence>
<dbReference type="EMBL" id="CAXDID020000116">
    <property type="protein sequence ID" value="CAL6030602.1"/>
    <property type="molecule type" value="Genomic_DNA"/>
</dbReference>
<evidence type="ECO:0000313" key="1">
    <source>
        <dbReference type="EMBL" id="CAI9931113.1"/>
    </source>
</evidence>
<reference evidence="2 3" key="2">
    <citation type="submission" date="2024-07" db="EMBL/GenBank/DDBJ databases">
        <authorList>
            <person name="Akdeniz Z."/>
        </authorList>
    </citation>
    <scope>NUCLEOTIDE SEQUENCE [LARGE SCALE GENOMIC DNA]</scope>
</reference>
<name>A0AA86P5A7_9EUKA</name>
<protein>
    <submittedName>
        <fullName evidence="2">Hypothetical_protein</fullName>
    </submittedName>
</protein>
<reference evidence="1" key="1">
    <citation type="submission" date="2023-06" db="EMBL/GenBank/DDBJ databases">
        <authorList>
            <person name="Kurt Z."/>
        </authorList>
    </citation>
    <scope>NUCLEOTIDE SEQUENCE</scope>
</reference>
<sequence length="173" mass="19824">MLVLRFGDHHILKNGHVGLFDLFVQIVFVLQILMQDLGDRLYQVHVVVELLIVHHHHLHVQEHVDLNVIAVDLLDVVELVVGLHAQQVLQGYRSQTYWIAGELVHPFLDWLDFVVVERLALLRASSAHCAGYLVPVQHSFIVGPANRDYLGNFGFGPLFVFSLHSNEVRQNWF</sequence>
<dbReference type="EMBL" id="CATOUU010000471">
    <property type="protein sequence ID" value="CAI9931113.1"/>
    <property type="molecule type" value="Genomic_DNA"/>
</dbReference>
<keyword evidence="3" id="KW-1185">Reference proteome</keyword>
<dbReference type="Proteomes" id="UP001642409">
    <property type="component" value="Unassembled WGS sequence"/>
</dbReference>
<accession>A0AA86P5A7</accession>
<evidence type="ECO:0000313" key="3">
    <source>
        <dbReference type="Proteomes" id="UP001642409"/>
    </source>
</evidence>
<proteinExistence type="predicted"/>
<comment type="caution">
    <text evidence="1">The sequence shown here is derived from an EMBL/GenBank/DDBJ whole genome shotgun (WGS) entry which is preliminary data.</text>
</comment>